<dbReference type="EMBL" id="CM042882">
    <property type="protein sequence ID" value="KAI4379428.1"/>
    <property type="molecule type" value="Genomic_DNA"/>
</dbReference>
<name>A0ACB9RPS5_9MYRT</name>
<sequence length="122" mass="12635">MKPHAAASAVLFLLTAACVGAAPLTKAHHALSSYGFPAGLLPSSVRSYAINSTTDVFSVNLGSTCKITLPPDNYLATYSKVITGKIVNGKIADLDGIQAKYPKKNFAEAPDCEGRKPAAAAI</sequence>
<dbReference type="Proteomes" id="UP001057402">
    <property type="component" value="Chromosome 3"/>
</dbReference>
<gene>
    <name evidence="1" type="ORF">MLD38_005730</name>
</gene>
<protein>
    <submittedName>
        <fullName evidence="1">Uncharacterized protein</fullName>
    </submittedName>
</protein>
<evidence type="ECO:0000313" key="2">
    <source>
        <dbReference type="Proteomes" id="UP001057402"/>
    </source>
</evidence>
<keyword evidence="2" id="KW-1185">Reference proteome</keyword>
<comment type="caution">
    <text evidence="1">The sequence shown here is derived from an EMBL/GenBank/DDBJ whole genome shotgun (WGS) entry which is preliminary data.</text>
</comment>
<reference evidence="2" key="1">
    <citation type="journal article" date="2023" name="Front. Plant Sci.">
        <title>Chromosomal-level genome assembly of Melastoma candidum provides insights into trichome evolution.</title>
        <authorList>
            <person name="Zhong Y."/>
            <person name="Wu W."/>
            <person name="Sun C."/>
            <person name="Zou P."/>
            <person name="Liu Y."/>
            <person name="Dai S."/>
            <person name="Zhou R."/>
        </authorList>
    </citation>
    <scope>NUCLEOTIDE SEQUENCE [LARGE SCALE GENOMIC DNA]</scope>
</reference>
<accession>A0ACB9RPS5</accession>
<proteinExistence type="predicted"/>
<organism evidence="1 2">
    <name type="scientific">Melastoma candidum</name>
    <dbReference type="NCBI Taxonomy" id="119954"/>
    <lineage>
        <taxon>Eukaryota</taxon>
        <taxon>Viridiplantae</taxon>
        <taxon>Streptophyta</taxon>
        <taxon>Embryophyta</taxon>
        <taxon>Tracheophyta</taxon>
        <taxon>Spermatophyta</taxon>
        <taxon>Magnoliopsida</taxon>
        <taxon>eudicotyledons</taxon>
        <taxon>Gunneridae</taxon>
        <taxon>Pentapetalae</taxon>
        <taxon>rosids</taxon>
        <taxon>malvids</taxon>
        <taxon>Myrtales</taxon>
        <taxon>Melastomataceae</taxon>
        <taxon>Melastomatoideae</taxon>
        <taxon>Melastomateae</taxon>
        <taxon>Melastoma</taxon>
    </lineage>
</organism>
<evidence type="ECO:0000313" key="1">
    <source>
        <dbReference type="EMBL" id="KAI4379428.1"/>
    </source>
</evidence>